<reference evidence="1" key="1">
    <citation type="journal article" date="2019" name="PLoS Negl. Trop. Dis.">
        <title>Revisiting the worldwide diversity of Leptospira species in the environment.</title>
        <authorList>
            <person name="Vincent A.T."/>
            <person name="Schiettekatte O."/>
            <person name="Bourhy P."/>
            <person name="Veyrier F.J."/>
            <person name="Picardeau M."/>
        </authorList>
    </citation>
    <scope>NUCLEOTIDE SEQUENCE [LARGE SCALE GENOMIC DNA]</scope>
    <source>
        <strain evidence="1">201601113</strain>
    </source>
</reference>
<gene>
    <name evidence="1" type="ORF">EHR06_01220</name>
</gene>
<organism evidence="1 2">
    <name type="scientific">Leptospira dzoumogneensis</name>
    <dbReference type="NCBI Taxonomy" id="2484904"/>
    <lineage>
        <taxon>Bacteria</taxon>
        <taxon>Pseudomonadati</taxon>
        <taxon>Spirochaetota</taxon>
        <taxon>Spirochaetia</taxon>
        <taxon>Leptospirales</taxon>
        <taxon>Leptospiraceae</taxon>
        <taxon>Leptospira</taxon>
    </lineage>
</organism>
<dbReference type="Proteomes" id="UP000297241">
    <property type="component" value="Unassembled WGS sequence"/>
</dbReference>
<keyword evidence="2" id="KW-1185">Reference proteome</keyword>
<proteinExistence type="predicted"/>
<evidence type="ECO:0000313" key="1">
    <source>
        <dbReference type="EMBL" id="TGN04023.1"/>
    </source>
</evidence>
<sequence length="227" mass="25695">MNKYMFISIIRSFVFTILVLDFNFCTVSVVQKPENLKTDKEQYPHEVAILIPKSIRDYSYPSTMITSFNIGEALEQAMKLRAKAQFENAVVIDSLFTKHPDIKTISVKINDVRYEFHPDNTTGLFSHTIFQIFLTLEFYNGQALVRTVRVESGKVYQGVPPFLHADYAAAGSISKAITMTVDKGFENLLSDISVQKLINPNVEIAIGSEIFILPAIPDLLGSPWKHW</sequence>
<name>A0A4Z1AR30_9LEPT</name>
<comment type="caution">
    <text evidence="1">The sequence shown here is derived from an EMBL/GenBank/DDBJ whole genome shotgun (WGS) entry which is preliminary data.</text>
</comment>
<dbReference type="RefSeq" id="WP_135755355.1">
    <property type="nucleotide sequence ID" value="NZ_RQHS01000003.1"/>
</dbReference>
<accession>A0A4Z1AR30</accession>
<dbReference type="OrthoDB" id="324006at2"/>
<protein>
    <submittedName>
        <fullName evidence="1">Uncharacterized protein</fullName>
    </submittedName>
</protein>
<dbReference type="AlphaFoldDB" id="A0A4Z1AR30"/>
<evidence type="ECO:0000313" key="2">
    <source>
        <dbReference type="Proteomes" id="UP000297241"/>
    </source>
</evidence>
<dbReference type="EMBL" id="RQHS01000003">
    <property type="protein sequence ID" value="TGN04023.1"/>
    <property type="molecule type" value="Genomic_DNA"/>
</dbReference>